<dbReference type="Pfam" id="PF00248">
    <property type="entry name" value="Aldo_ket_red"/>
    <property type="match status" value="1"/>
</dbReference>
<accession>A0ABP1DK69</accession>
<dbReference type="InterPro" id="IPR036812">
    <property type="entry name" value="NAD(P)_OxRdtase_dom_sf"/>
</dbReference>
<name>A0ABP1DK69_9APHY</name>
<dbReference type="InterPro" id="IPR018170">
    <property type="entry name" value="Aldo/ket_reductase_CS"/>
</dbReference>
<evidence type="ECO:0000259" key="1">
    <source>
        <dbReference type="Pfam" id="PF00248"/>
    </source>
</evidence>
<dbReference type="InterPro" id="IPR020471">
    <property type="entry name" value="AKR"/>
</dbReference>
<proteinExistence type="predicted"/>
<dbReference type="Proteomes" id="UP001497453">
    <property type="component" value="Chromosome 4"/>
</dbReference>
<reference evidence="3" key="1">
    <citation type="submission" date="2024-04" db="EMBL/GenBank/DDBJ databases">
        <authorList>
            <person name="Shaw F."/>
            <person name="Minotto A."/>
        </authorList>
    </citation>
    <scope>NUCLEOTIDE SEQUENCE [LARGE SCALE GENOMIC DNA]</scope>
</reference>
<dbReference type="PROSITE" id="PS00798">
    <property type="entry name" value="ALDOKETO_REDUCTASE_1"/>
    <property type="match status" value="1"/>
</dbReference>
<evidence type="ECO:0000313" key="3">
    <source>
        <dbReference type="Proteomes" id="UP001497453"/>
    </source>
</evidence>
<dbReference type="CDD" id="cd19071">
    <property type="entry name" value="AKR_AKR1-5-like"/>
    <property type="match status" value="1"/>
</dbReference>
<sequence length="282" mass="31478">MAASALTFQSTVKLLSGYEIPRLGFGVAYGFGKEEDPLELTKPGVLEALKVGYRHIDSAQLYRNEREVGEAVRESGLKREDVFVTSKVPDEGEPLASVDASLKALGFDYIDLYLIHSPPAGKENRLTKYKALLEAKRQGKVRTVGVSNYNIHHIEEIREAGLELPSVNQVELHPFCQQRPIIEYCNKHNIAVEAYCPVIRGKLDDPVIVDIAKKHGKEPAQVLLRWSLQHDLIPLVRSSNPARILSNTQIYDFALDEDDVKRLDALDRGAEGAISWNPIDVV</sequence>
<gene>
    <name evidence="2" type="ORF">GFSPODELE1_LOCUS6750</name>
</gene>
<evidence type="ECO:0000313" key="2">
    <source>
        <dbReference type="EMBL" id="CAL1708215.1"/>
    </source>
</evidence>
<protein>
    <recommendedName>
        <fullName evidence="1">NADP-dependent oxidoreductase domain-containing protein</fullName>
    </recommendedName>
</protein>
<dbReference type="PANTHER" id="PTHR43827">
    <property type="entry name" value="2,5-DIKETO-D-GLUCONIC ACID REDUCTASE"/>
    <property type="match status" value="1"/>
</dbReference>
<dbReference type="InterPro" id="IPR023210">
    <property type="entry name" value="NADP_OxRdtase_dom"/>
</dbReference>
<dbReference type="SUPFAM" id="SSF51430">
    <property type="entry name" value="NAD(P)-linked oxidoreductase"/>
    <property type="match status" value="1"/>
</dbReference>
<dbReference type="EMBL" id="OZ037947">
    <property type="protein sequence ID" value="CAL1708215.1"/>
    <property type="molecule type" value="Genomic_DNA"/>
</dbReference>
<dbReference type="PROSITE" id="PS00062">
    <property type="entry name" value="ALDOKETO_REDUCTASE_2"/>
    <property type="match status" value="1"/>
</dbReference>
<dbReference type="Gene3D" id="3.20.20.100">
    <property type="entry name" value="NADP-dependent oxidoreductase domain"/>
    <property type="match status" value="1"/>
</dbReference>
<dbReference type="PANTHER" id="PTHR43827:SF13">
    <property type="entry name" value="ALDO_KETO REDUCTASE FAMILY PROTEIN"/>
    <property type="match status" value="1"/>
</dbReference>
<dbReference type="PROSITE" id="PS00063">
    <property type="entry name" value="ALDOKETO_REDUCTASE_3"/>
    <property type="match status" value="1"/>
</dbReference>
<keyword evidence="3" id="KW-1185">Reference proteome</keyword>
<dbReference type="PIRSF" id="PIRSF000097">
    <property type="entry name" value="AKR"/>
    <property type="match status" value="1"/>
</dbReference>
<dbReference type="PRINTS" id="PR00069">
    <property type="entry name" value="ALDKETRDTASE"/>
</dbReference>
<feature type="domain" description="NADP-dependent oxidoreductase" evidence="1">
    <location>
        <begin position="34"/>
        <end position="267"/>
    </location>
</feature>
<organism evidence="2 3">
    <name type="scientific">Somion occarium</name>
    <dbReference type="NCBI Taxonomy" id="3059160"/>
    <lineage>
        <taxon>Eukaryota</taxon>
        <taxon>Fungi</taxon>
        <taxon>Dikarya</taxon>
        <taxon>Basidiomycota</taxon>
        <taxon>Agaricomycotina</taxon>
        <taxon>Agaricomycetes</taxon>
        <taxon>Polyporales</taxon>
        <taxon>Cerrenaceae</taxon>
        <taxon>Somion</taxon>
    </lineage>
</organism>